<proteinExistence type="predicted"/>
<dbReference type="PANTHER" id="PTHR13522">
    <property type="entry name" value="U6 SNRNA PHOSPHODIESTERASE 1"/>
    <property type="match status" value="1"/>
</dbReference>
<dbReference type="GO" id="GO:0016829">
    <property type="term" value="F:lyase activity"/>
    <property type="evidence" value="ECO:0007669"/>
    <property type="project" value="UniProtKB-KW"/>
</dbReference>
<keyword evidence="1" id="KW-0540">Nuclease</keyword>
<evidence type="ECO:0000256" key="3">
    <source>
        <dbReference type="ARBA" id="ARBA00023239"/>
    </source>
</evidence>
<evidence type="ECO:0000256" key="6">
    <source>
        <dbReference type="ARBA" id="ARBA00030030"/>
    </source>
</evidence>
<gene>
    <name evidence="7" type="ORF">HPP92_025268</name>
</gene>
<keyword evidence="3" id="KW-0456">Lyase</keyword>
<dbReference type="GO" id="GO:0000175">
    <property type="term" value="F:3'-5'-RNA exonuclease activity"/>
    <property type="evidence" value="ECO:0007669"/>
    <property type="project" value="TreeGrafter"/>
</dbReference>
<dbReference type="PANTHER" id="PTHR13522:SF3">
    <property type="entry name" value="U6 SNRNA PHOSPHODIESTERASE 1"/>
    <property type="match status" value="1"/>
</dbReference>
<dbReference type="Proteomes" id="UP000639772">
    <property type="component" value="Unassembled WGS sequence"/>
</dbReference>
<evidence type="ECO:0000313" key="8">
    <source>
        <dbReference type="Proteomes" id="UP000639772"/>
    </source>
</evidence>
<evidence type="ECO:0000256" key="5">
    <source>
        <dbReference type="ARBA" id="ARBA00029543"/>
    </source>
</evidence>
<sequence length="137" mass="15212">MEALWASYGSDSEDSVDFSLGYDNINSSPTSSTMSNPNMDPILLPPPPVELLQPPNSTDLSIFQGDRVRSFPHVAGNYSLHIFIPACLFFNQLCVCHAVKSISFFLEITKFMDKRLLVGCLSDKVLSCANFLPRLSY</sequence>
<dbReference type="InterPro" id="IPR027521">
    <property type="entry name" value="Usb1"/>
</dbReference>
<keyword evidence="2" id="KW-0378">Hydrolase</keyword>
<dbReference type="OrthoDB" id="1938579at2759"/>
<dbReference type="AlphaFoldDB" id="A0A835PIR5"/>
<dbReference type="EMBL" id="JADCNM010000014">
    <property type="protein sequence ID" value="KAG0453964.1"/>
    <property type="molecule type" value="Genomic_DNA"/>
</dbReference>
<organism evidence="7 8">
    <name type="scientific">Vanilla planifolia</name>
    <name type="common">Vanilla</name>
    <dbReference type="NCBI Taxonomy" id="51239"/>
    <lineage>
        <taxon>Eukaryota</taxon>
        <taxon>Viridiplantae</taxon>
        <taxon>Streptophyta</taxon>
        <taxon>Embryophyta</taxon>
        <taxon>Tracheophyta</taxon>
        <taxon>Spermatophyta</taxon>
        <taxon>Magnoliopsida</taxon>
        <taxon>Liliopsida</taxon>
        <taxon>Asparagales</taxon>
        <taxon>Orchidaceae</taxon>
        <taxon>Vanilloideae</taxon>
        <taxon>Vanilleae</taxon>
        <taxon>Vanilla</taxon>
    </lineage>
</organism>
<name>A0A835PIR5_VANPL</name>
<evidence type="ECO:0000256" key="2">
    <source>
        <dbReference type="ARBA" id="ARBA00022801"/>
    </source>
</evidence>
<dbReference type="GO" id="GO:0005634">
    <property type="term" value="C:nucleus"/>
    <property type="evidence" value="ECO:0007669"/>
    <property type="project" value="TreeGrafter"/>
</dbReference>
<accession>A0A835PIR5</accession>
<reference evidence="7 8" key="1">
    <citation type="journal article" date="2020" name="Nat. Food">
        <title>A phased Vanilla planifolia genome enables genetic improvement of flavour and production.</title>
        <authorList>
            <person name="Hasing T."/>
            <person name="Tang H."/>
            <person name="Brym M."/>
            <person name="Khazi F."/>
            <person name="Huang T."/>
            <person name="Chambers A.H."/>
        </authorList>
    </citation>
    <scope>NUCLEOTIDE SEQUENCE [LARGE SCALE GENOMIC DNA]</scope>
    <source>
        <tissue evidence="7">Leaf</tissue>
    </source>
</reference>
<keyword evidence="4" id="KW-0539">Nucleus</keyword>
<evidence type="ECO:0000256" key="1">
    <source>
        <dbReference type="ARBA" id="ARBA00022722"/>
    </source>
</evidence>
<protein>
    <recommendedName>
        <fullName evidence="5">U6 snRNA phosphodiesterase 1</fullName>
    </recommendedName>
    <alternativeName>
        <fullName evidence="6">3'-5' RNA exonuclease USB1</fullName>
    </alternativeName>
</protein>
<evidence type="ECO:0000313" key="7">
    <source>
        <dbReference type="EMBL" id="KAG0453964.1"/>
    </source>
</evidence>
<evidence type="ECO:0000256" key="4">
    <source>
        <dbReference type="ARBA" id="ARBA00023242"/>
    </source>
</evidence>
<comment type="caution">
    <text evidence="7">The sequence shown here is derived from an EMBL/GenBank/DDBJ whole genome shotgun (WGS) entry which is preliminary data.</text>
</comment>
<dbReference type="GO" id="GO:0034477">
    <property type="term" value="P:U6 snRNA 3'-end processing"/>
    <property type="evidence" value="ECO:0007669"/>
    <property type="project" value="InterPro"/>
</dbReference>